<organism evidence="2 3">
    <name type="scientific">Teratosphaeria nubilosa</name>
    <dbReference type="NCBI Taxonomy" id="161662"/>
    <lineage>
        <taxon>Eukaryota</taxon>
        <taxon>Fungi</taxon>
        <taxon>Dikarya</taxon>
        <taxon>Ascomycota</taxon>
        <taxon>Pezizomycotina</taxon>
        <taxon>Dothideomycetes</taxon>
        <taxon>Dothideomycetidae</taxon>
        <taxon>Mycosphaerellales</taxon>
        <taxon>Teratosphaeriaceae</taxon>
        <taxon>Teratosphaeria</taxon>
    </lineage>
</organism>
<sequence>MWTMIMRSFWENPSWNQLRYKWDIRTKQNTRDDFQKGLQTLKLHSERDKSVKCAECGVSAQGHTEELKVRVMNFLPAVEHASARAWRRMVWTLQCELDGRRVFAIMRCEKQRRLGAPLYTFWKATGGYTSDAGVVTIIRNVTDGVPLGGFVEHIMPRSAGKRRRSESSDHGVHSNARAPDEELAAPRMNDDAYVDLVADDEDRESLWQPSPPFAKVAKRDASGRFKPAQISSRASSVEKELHNSEHQRDTTPVSSQPRVRPHQPQPIRPEHHPPHVSAGTPLPAALEPPASPQSARPLLIRVRLQIKGKPMTYTIDLHDETVTDFFATIAHKPPFRQVIGRPTRIASVIMSVHDRDEEFMHWGDAHADAAFEEMLCDARKLAESVVDRKVVLRGEIELKEQR</sequence>
<dbReference type="AlphaFoldDB" id="A0A6G1L0I7"/>
<reference evidence="2" key="1">
    <citation type="journal article" date="2020" name="Stud. Mycol.">
        <title>101 Dothideomycetes genomes: a test case for predicting lifestyles and emergence of pathogens.</title>
        <authorList>
            <person name="Haridas S."/>
            <person name="Albert R."/>
            <person name="Binder M."/>
            <person name="Bloem J."/>
            <person name="Labutti K."/>
            <person name="Salamov A."/>
            <person name="Andreopoulos B."/>
            <person name="Baker S."/>
            <person name="Barry K."/>
            <person name="Bills G."/>
            <person name="Bluhm B."/>
            <person name="Cannon C."/>
            <person name="Castanera R."/>
            <person name="Culley D."/>
            <person name="Daum C."/>
            <person name="Ezra D."/>
            <person name="Gonzalez J."/>
            <person name="Henrissat B."/>
            <person name="Kuo A."/>
            <person name="Liang C."/>
            <person name="Lipzen A."/>
            <person name="Lutzoni F."/>
            <person name="Magnuson J."/>
            <person name="Mondo S."/>
            <person name="Nolan M."/>
            <person name="Ohm R."/>
            <person name="Pangilinan J."/>
            <person name="Park H.-J."/>
            <person name="Ramirez L."/>
            <person name="Alfaro M."/>
            <person name="Sun H."/>
            <person name="Tritt A."/>
            <person name="Yoshinaga Y."/>
            <person name="Zwiers L.-H."/>
            <person name="Turgeon B."/>
            <person name="Goodwin S."/>
            <person name="Spatafora J."/>
            <person name="Crous P."/>
            <person name="Grigoriev I."/>
        </authorList>
    </citation>
    <scope>NUCLEOTIDE SEQUENCE</scope>
    <source>
        <strain evidence="2">CBS 116005</strain>
    </source>
</reference>
<gene>
    <name evidence="2" type="ORF">EJ03DRAFT_177553</name>
</gene>
<feature type="region of interest" description="Disordered" evidence="1">
    <location>
        <begin position="202"/>
        <end position="293"/>
    </location>
</feature>
<feature type="region of interest" description="Disordered" evidence="1">
    <location>
        <begin position="156"/>
        <end position="187"/>
    </location>
</feature>
<protein>
    <submittedName>
        <fullName evidence="2">Uncharacterized protein</fullName>
    </submittedName>
</protein>
<evidence type="ECO:0000313" key="3">
    <source>
        <dbReference type="Proteomes" id="UP000799436"/>
    </source>
</evidence>
<keyword evidence="3" id="KW-1185">Reference proteome</keyword>
<proteinExistence type="predicted"/>
<dbReference type="Proteomes" id="UP000799436">
    <property type="component" value="Unassembled WGS sequence"/>
</dbReference>
<evidence type="ECO:0000256" key="1">
    <source>
        <dbReference type="SAM" id="MobiDB-lite"/>
    </source>
</evidence>
<feature type="compositionally biased region" description="Basic and acidic residues" evidence="1">
    <location>
        <begin position="236"/>
        <end position="249"/>
    </location>
</feature>
<name>A0A6G1L0I7_9PEZI</name>
<evidence type="ECO:0000313" key="2">
    <source>
        <dbReference type="EMBL" id="KAF2766443.1"/>
    </source>
</evidence>
<feature type="compositionally biased region" description="Low complexity" evidence="1">
    <location>
        <begin position="278"/>
        <end position="293"/>
    </location>
</feature>
<dbReference type="EMBL" id="ML995871">
    <property type="protein sequence ID" value="KAF2766443.1"/>
    <property type="molecule type" value="Genomic_DNA"/>
</dbReference>
<accession>A0A6G1L0I7</accession>